<dbReference type="EMBL" id="JBEPSM010000001">
    <property type="protein sequence ID" value="MET4633478.1"/>
    <property type="molecule type" value="Genomic_DNA"/>
</dbReference>
<evidence type="ECO:0000313" key="7">
    <source>
        <dbReference type="Proteomes" id="UP001549321"/>
    </source>
</evidence>
<dbReference type="Proteomes" id="UP001549321">
    <property type="component" value="Unassembled WGS sequence"/>
</dbReference>
<comment type="caution">
    <text evidence="6">The sequence shown here is derived from an EMBL/GenBank/DDBJ whole genome shotgun (WGS) entry which is preliminary data.</text>
</comment>
<dbReference type="CDD" id="cd13585">
    <property type="entry name" value="PBP2_TMBP_like"/>
    <property type="match status" value="1"/>
</dbReference>
<keyword evidence="3 5" id="KW-0732">Signal</keyword>
<evidence type="ECO:0000256" key="3">
    <source>
        <dbReference type="ARBA" id="ARBA00022729"/>
    </source>
</evidence>
<sequence>MRSFKARNFLIAASMAAIGMATGLANAAELKIWHHTYPPAEEFIKQKAAEYTKLHPDVTFQFQSDPHGDYEVKLLAAIAAGEAPDLINVLDYLYPKFVSKGILAEANLPAMGVKTNEELEALYSPGALKGLMIDNKIYGLPEELNTFALFMNKEHFAEVGIDVTDKANWPKSWDDLFAMAKKVQKKDDSGNFTRLGFNWVFGLDGFWYAMEYWPILNQYGCEVLDAAGKATINSPQCVAAFTDTWQRLVTDGIGGPDYATVNPVNALQDFSDGRQSMMMAGIWSPPLFGEDVKKNYVVAPIPQKDPANPKTLLYNYSMTVTQASKNQEEAWRFLRFLTSDGDGYLRHTGYVTGLKGWEKSEAAKDTIGADIFADQLQYGTYYWRSLTWNEEGKAIKDAIEQMMQGTSVQEALDQAAKQIDFVRSQN</sequence>
<keyword evidence="2" id="KW-0813">Transport</keyword>
<dbReference type="SUPFAM" id="SSF53850">
    <property type="entry name" value="Periplasmic binding protein-like II"/>
    <property type="match status" value="1"/>
</dbReference>
<feature type="signal peptide" evidence="5">
    <location>
        <begin position="1"/>
        <end position="27"/>
    </location>
</feature>
<comment type="similarity">
    <text evidence="1">Belongs to the bacterial solute-binding protein 1 family.</text>
</comment>
<feature type="chain" id="PRO_5047026061" evidence="5">
    <location>
        <begin position="28"/>
        <end position="426"/>
    </location>
</feature>
<reference evidence="6 7" key="1">
    <citation type="submission" date="2024-06" db="EMBL/GenBank/DDBJ databases">
        <title>Sorghum-associated microbial communities from plants grown in Nebraska, USA.</title>
        <authorList>
            <person name="Schachtman D."/>
        </authorList>
    </citation>
    <scope>NUCLEOTIDE SEQUENCE [LARGE SCALE GENOMIC DNA]</scope>
    <source>
        <strain evidence="6 7">3207</strain>
    </source>
</reference>
<evidence type="ECO:0000256" key="2">
    <source>
        <dbReference type="ARBA" id="ARBA00022448"/>
    </source>
</evidence>
<evidence type="ECO:0000256" key="4">
    <source>
        <dbReference type="ARBA" id="ARBA00022764"/>
    </source>
</evidence>
<dbReference type="InterPro" id="IPR006059">
    <property type="entry name" value="SBP"/>
</dbReference>
<dbReference type="PANTHER" id="PTHR30061:SF50">
    <property type="entry name" value="MALTOSE_MALTODEXTRIN-BINDING PERIPLASMIC PROTEIN"/>
    <property type="match status" value="1"/>
</dbReference>
<proteinExistence type="inferred from homology"/>
<accession>A0ABV2QY78</accession>
<dbReference type="Gene3D" id="3.40.190.10">
    <property type="entry name" value="Periplasmic binding protein-like II"/>
    <property type="match status" value="1"/>
</dbReference>
<dbReference type="PANTHER" id="PTHR30061">
    <property type="entry name" value="MALTOSE-BINDING PERIPLASMIC PROTEIN"/>
    <property type="match status" value="1"/>
</dbReference>
<keyword evidence="6" id="KW-0762">Sugar transport</keyword>
<name>A0ABV2QY78_9HYPH</name>
<dbReference type="Pfam" id="PF01547">
    <property type="entry name" value="SBP_bac_1"/>
    <property type="match status" value="1"/>
</dbReference>
<evidence type="ECO:0000256" key="1">
    <source>
        <dbReference type="ARBA" id="ARBA00008520"/>
    </source>
</evidence>
<evidence type="ECO:0000313" key="6">
    <source>
        <dbReference type="EMBL" id="MET4633478.1"/>
    </source>
</evidence>
<protein>
    <submittedName>
        <fullName evidence="6">Multiple sugar transport system substrate-binding protein</fullName>
    </submittedName>
</protein>
<keyword evidence="7" id="KW-1185">Reference proteome</keyword>
<gene>
    <name evidence="6" type="ORF">ABIE08_001391</name>
</gene>
<keyword evidence="4" id="KW-0574">Periplasm</keyword>
<organism evidence="6 7">
    <name type="scientific">Kaistia defluvii</name>
    <dbReference type="NCBI Taxonomy" id="410841"/>
    <lineage>
        <taxon>Bacteria</taxon>
        <taxon>Pseudomonadati</taxon>
        <taxon>Pseudomonadota</taxon>
        <taxon>Alphaproteobacteria</taxon>
        <taxon>Hyphomicrobiales</taxon>
        <taxon>Kaistiaceae</taxon>
        <taxon>Kaistia</taxon>
    </lineage>
</organism>
<evidence type="ECO:0000256" key="5">
    <source>
        <dbReference type="SAM" id="SignalP"/>
    </source>
</evidence>